<keyword evidence="4" id="KW-1185">Reference proteome</keyword>
<dbReference type="AlphaFoldDB" id="A0A4Y2E0L3"/>
<gene>
    <name evidence="2" type="ORF">AVEN_268055_1</name>
    <name evidence="3" type="ORF">AVEN_75140_1</name>
</gene>
<dbReference type="Proteomes" id="UP000499080">
    <property type="component" value="Unassembled WGS sequence"/>
</dbReference>
<proteinExistence type="predicted"/>
<comment type="caution">
    <text evidence="2">The sequence shown here is derived from an EMBL/GenBank/DDBJ whole genome shotgun (WGS) entry which is preliminary data.</text>
</comment>
<organism evidence="2 4">
    <name type="scientific">Araneus ventricosus</name>
    <name type="common">Orbweaver spider</name>
    <name type="synonym">Epeira ventricosa</name>
    <dbReference type="NCBI Taxonomy" id="182803"/>
    <lineage>
        <taxon>Eukaryota</taxon>
        <taxon>Metazoa</taxon>
        <taxon>Ecdysozoa</taxon>
        <taxon>Arthropoda</taxon>
        <taxon>Chelicerata</taxon>
        <taxon>Arachnida</taxon>
        <taxon>Araneae</taxon>
        <taxon>Araneomorphae</taxon>
        <taxon>Entelegynae</taxon>
        <taxon>Araneoidea</taxon>
        <taxon>Araneidae</taxon>
        <taxon>Araneus</taxon>
    </lineage>
</organism>
<evidence type="ECO:0000313" key="3">
    <source>
        <dbReference type="EMBL" id="GBM22047.1"/>
    </source>
</evidence>
<sequence>MAANQFSASPVTVHQKLRHSGHEVRYKFTLCNAAALQEEWNFTQDCQLPCQATPTSWKFKMTLERAENILVVSGTAKLKRYDSIDIPVRVILVVKIRHEKFPDYIPIPNVDKIILPGEELIINVSNIVPHAYNYLLSEELSVRVHIYVRDCHRHIRKDLGKPDDGKKKEKKSVCSEM</sequence>
<evidence type="ECO:0000313" key="2">
    <source>
        <dbReference type="EMBL" id="GBM21869.1"/>
    </source>
</evidence>
<accession>A0A4Y2E0L3</accession>
<feature type="region of interest" description="Disordered" evidence="1">
    <location>
        <begin position="158"/>
        <end position="177"/>
    </location>
</feature>
<protein>
    <submittedName>
        <fullName evidence="2">Uncharacterized protein</fullName>
    </submittedName>
</protein>
<name>A0A4Y2E0L3_ARAVE</name>
<evidence type="ECO:0000313" key="4">
    <source>
        <dbReference type="Proteomes" id="UP000499080"/>
    </source>
</evidence>
<dbReference type="EMBL" id="BGPR01168432">
    <property type="protein sequence ID" value="GBM22047.1"/>
    <property type="molecule type" value="Genomic_DNA"/>
</dbReference>
<dbReference type="EMBL" id="BGPR01168379">
    <property type="protein sequence ID" value="GBM21869.1"/>
    <property type="molecule type" value="Genomic_DNA"/>
</dbReference>
<evidence type="ECO:0000256" key="1">
    <source>
        <dbReference type="SAM" id="MobiDB-lite"/>
    </source>
</evidence>
<reference evidence="2 4" key="1">
    <citation type="journal article" date="2019" name="Sci. Rep.">
        <title>Orb-weaving spider Araneus ventricosus genome elucidates the spidroin gene catalogue.</title>
        <authorList>
            <person name="Kono N."/>
            <person name="Nakamura H."/>
            <person name="Ohtoshi R."/>
            <person name="Moran D.A.P."/>
            <person name="Shinohara A."/>
            <person name="Yoshida Y."/>
            <person name="Fujiwara M."/>
            <person name="Mori M."/>
            <person name="Tomita M."/>
            <person name="Arakawa K."/>
        </authorList>
    </citation>
    <scope>NUCLEOTIDE SEQUENCE [LARGE SCALE GENOMIC DNA]</scope>
</reference>